<evidence type="ECO:0000313" key="3">
    <source>
        <dbReference type="Proteomes" id="UP000256690"/>
    </source>
</evidence>
<protein>
    <submittedName>
        <fullName evidence="2">Uncharacterized protein</fullName>
    </submittedName>
</protein>
<reference evidence="2 3" key="1">
    <citation type="journal article" date="2018" name="IMA Fungus">
        <title>IMA Genome-F 9: Draft genome sequence of Annulohypoxylon stygium, Aspergillus mulundensis, Berkeleyomyces basicola (syn. Thielaviopsis basicola), Ceratocystis smalleyi, two Cercospora beticola strains, Coleophoma cylindrospora, Fusarium fracticaudum, Phialophora cf. hyalina, and Morchella septimelata.</title>
        <authorList>
            <person name="Wingfield B.D."/>
            <person name="Bills G.F."/>
            <person name="Dong Y."/>
            <person name="Huang W."/>
            <person name="Nel W.J."/>
            <person name="Swalarsk-Parry B.S."/>
            <person name="Vaghefi N."/>
            <person name="Wilken P.M."/>
            <person name="An Z."/>
            <person name="de Beer Z.W."/>
            <person name="De Vos L."/>
            <person name="Chen L."/>
            <person name="Duong T.A."/>
            <person name="Gao Y."/>
            <person name="Hammerbacher A."/>
            <person name="Kikkert J.R."/>
            <person name="Li Y."/>
            <person name="Li H."/>
            <person name="Li K."/>
            <person name="Li Q."/>
            <person name="Liu X."/>
            <person name="Ma X."/>
            <person name="Naidoo K."/>
            <person name="Pethybridge S.J."/>
            <person name="Sun J."/>
            <person name="Steenkamp E.T."/>
            <person name="van der Nest M.A."/>
            <person name="van Wyk S."/>
            <person name="Wingfield M.J."/>
            <person name="Xiong C."/>
            <person name="Yue Q."/>
            <person name="Zhang X."/>
        </authorList>
    </citation>
    <scope>NUCLEOTIDE SEQUENCE [LARGE SCALE GENOMIC DNA]</scope>
    <source>
        <strain evidence="2 3">DSM 5745</strain>
    </source>
</reference>
<keyword evidence="3" id="KW-1185">Reference proteome</keyword>
<accession>A0A3D8SK73</accession>
<dbReference type="AlphaFoldDB" id="A0A3D8SK73"/>
<feature type="compositionally biased region" description="Polar residues" evidence="1">
    <location>
        <begin position="8"/>
        <end position="22"/>
    </location>
</feature>
<dbReference type="RefSeq" id="XP_026606200.1">
    <property type="nucleotide sequence ID" value="XM_026745334.1"/>
</dbReference>
<evidence type="ECO:0000313" key="2">
    <source>
        <dbReference type="EMBL" id="RDW86676.1"/>
    </source>
</evidence>
<evidence type="ECO:0000256" key="1">
    <source>
        <dbReference type="SAM" id="MobiDB-lite"/>
    </source>
</evidence>
<comment type="caution">
    <text evidence="2">The sequence shown here is derived from an EMBL/GenBank/DDBJ whole genome shotgun (WGS) entry which is preliminary data.</text>
</comment>
<feature type="region of interest" description="Disordered" evidence="1">
    <location>
        <begin position="1"/>
        <end position="36"/>
    </location>
</feature>
<dbReference type="GeneID" id="38113688"/>
<dbReference type="Proteomes" id="UP000256690">
    <property type="component" value="Unassembled WGS sequence"/>
</dbReference>
<sequence>MFEHPALDQQSPQSVRRTSANPSVKPLNGPGSNDTMTFRSIRCPVSGVQNAKALAKRLGLFQANTVMYAGQLAESPRASAELFEITECLPRRAKALAIGRKTPQRSNTAASRHGRCSVPPCLA</sequence>
<feature type="region of interest" description="Disordered" evidence="1">
    <location>
        <begin position="97"/>
        <end position="123"/>
    </location>
</feature>
<dbReference type="EMBL" id="PVWQ01000003">
    <property type="protein sequence ID" value="RDW86676.1"/>
    <property type="molecule type" value="Genomic_DNA"/>
</dbReference>
<gene>
    <name evidence="2" type="ORF">DSM5745_03318</name>
</gene>
<proteinExistence type="predicted"/>
<organism evidence="2 3">
    <name type="scientific">Aspergillus mulundensis</name>
    <dbReference type="NCBI Taxonomy" id="1810919"/>
    <lineage>
        <taxon>Eukaryota</taxon>
        <taxon>Fungi</taxon>
        <taxon>Dikarya</taxon>
        <taxon>Ascomycota</taxon>
        <taxon>Pezizomycotina</taxon>
        <taxon>Eurotiomycetes</taxon>
        <taxon>Eurotiomycetidae</taxon>
        <taxon>Eurotiales</taxon>
        <taxon>Aspergillaceae</taxon>
        <taxon>Aspergillus</taxon>
        <taxon>Aspergillus subgen. Nidulantes</taxon>
    </lineage>
</organism>
<name>A0A3D8SK73_9EURO</name>